<dbReference type="CDD" id="cd00067">
    <property type="entry name" value="GAL4"/>
    <property type="match status" value="1"/>
</dbReference>
<evidence type="ECO:0000256" key="1">
    <source>
        <dbReference type="ARBA" id="ARBA00022723"/>
    </source>
</evidence>
<dbReference type="GO" id="GO:0008270">
    <property type="term" value="F:zinc ion binding"/>
    <property type="evidence" value="ECO:0007669"/>
    <property type="project" value="InterPro"/>
</dbReference>
<organism evidence="5 6">
    <name type="scientific">Gibberella moniliformis (strain M3125 / FGSC 7600)</name>
    <name type="common">Maize ear and stalk rot fungus</name>
    <name type="synonym">Fusarium verticillioides</name>
    <dbReference type="NCBI Taxonomy" id="334819"/>
    <lineage>
        <taxon>Eukaryota</taxon>
        <taxon>Fungi</taxon>
        <taxon>Dikarya</taxon>
        <taxon>Ascomycota</taxon>
        <taxon>Pezizomycotina</taxon>
        <taxon>Sordariomycetes</taxon>
        <taxon>Hypocreomycetidae</taxon>
        <taxon>Hypocreales</taxon>
        <taxon>Nectriaceae</taxon>
        <taxon>Fusarium</taxon>
        <taxon>Fusarium fujikuroi species complex</taxon>
    </lineage>
</organism>
<feature type="domain" description="Zn(2)-C6 fungal-type" evidence="4">
    <location>
        <begin position="594"/>
        <end position="624"/>
    </location>
</feature>
<dbReference type="SMART" id="SM00066">
    <property type="entry name" value="GAL4"/>
    <property type="match status" value="1"/>
</dbReference>
<dbReference type="EMBL" id="CM000582">
    <property type="protein sequence ID" value="EWG41279.1"/>
    <property type="molecule type" value="Genomic_DNA"/>
</dbReference>
<dbReference type="GO" id="GO:0006351">
    <property type="term" value="P:DNA-templated transcription"/>
    <property type="evidence" value="ECO:0007669"/>
    <property type="project" value="InterPro"/>
</dbReference>
<dbReference type="InterPro" id="IPR036864">
    <property type="entry name" value="Zn2-C6_fun-type_DNA-bd_sf"/>
</dbReference>
<dbReference type="PANTHER" id="PTHR47585:SF1">
    <property type="entry name" value="DUF1446 DOMAIN-CONTAINING PROTEIN"/>
    <property type="match status" value="1"/>
</dbReference>
<dbReference type="PROSITE" id="PS50048">
    <property type="entry name" value="ZN2_CY6_FUNGAL_2"/>
    <property type="match status" value="1"/>
</dbReference>
<evidence type="ECO:0000256" key="2">
    <source>
        <dbReference type="ARBA" id="ARBA00023242"/>
    </source>
</evidence>
<dbReference type="Gene3D" id="4.10.240.10">
    <property type="entry name" value="Zn(2)-C6 fungal-type DNA-binding domain"/>
    <property type="match status" value="1"/>
</dbReference>
<keyword evidence="2" id="KW-0539">Nucleus</keyword>
<accession>W7M1A6</accession>
<evidence type="ECO:0000313" key="5">
    <source>
        <dbReference type="EMBL" id="EWG41279.1"/>
    </source>
</evidence>
<dbReference type="OrthoDB" id="10265871at2759"/>
<dbReference type="PANTHER" id="PTHR47585">
    <property type="match status" value="1"/>
</dbReference>
<dbReference type="InterPro" id="IPR001138">
    <property type="entry name" value="Zn2Cys6_DnaBD"/>
</dbReference>
<dbReference type="InterPro" id="IPR010839">
    <property type="entry name" value="AtuA_N"/>
</dbReference>
<dbReference type="RefSeq" id="XP_018747470.1">
    <property type="nucleotide sequence ID" value="XM_018904384.1"/>
</dbReference>
<dbReference type="GO" id="GO:0003677">
    <property type="term" value="F:DNA binding"/>
    <property type="evidence" value="ECO:0007669"/>
    <property type="project" value="InterPro"/>
</dbReference>
<dbReference type="eggNOG" id="ENOG502QS8D">
    <property type="taxonomic scope" value="Eukaryota"/>
</dbReference>
<sequence>MASNDKWRVGEFGSRPVRVANCSGYHGDPAIEMYKQATLGDVDFITGDYLAEVNMANNAEAYAKGQHPGYEATALKGLELSIDAIADKRIKVAINGGALNPEGLAVKVAALVAEKGYNLKVAYVSGDNVLPKLGKHMPQNRESALAHLDSLNDHVTLTPETYIFAKGGDEPREIVSANAYLGAHAIYEAFQQGADIIICGRASDASPVIACAWYWWSWSNTSYDELAGALVAGHLIECSAYVTGGNFAGFDAFDLENFVDPSFPITEIAQDGSCVITKHEGTGGMVTVDTCKSQLVYELQGDVYINSDVKAYLDNIEMDQVGQDRVRVHGVRGAPPPDTTKLALFYKGGYEMQALFNATGHNFEQKFALLEKQVRFHLGEEKLSHLDFLEFQRIGVPAVNPANQNSGTVYLRIFAQSTKVEALQAIMMAIGSISLKHYSGFHSSLDFRSAMPRPYLAYYPALWQQAKLEEKFHFVDGTSTTKSFKTTPPPRFEIMEERASYDTKLPTALGGGAIEVRLGSVALGRSGDKGANLNFGLFVDTQAKWDWLRSYMSRTKVQELLGEDWRPEFSIERVEFPKIFAVHFVVYGILGRGACDHCRKGKVRCDGIRPVCGRCQGCGNNCHYADVDKPDPRQRRSKVSSQNSTDDSIEAESFEAADASSSLLSDSAVVQTVTHPQLHLDAHNEFHSFTESSPCHTLTATDTSPRDTIVGSNGDMRYFGPPSGISLVSTTTPRKSGQHTPESWSKWTHPSVEPLFTKRVMEPLPSWTEAFSLVSEFFAHEHQVFPCFNAPAFMCLLGQQYSGACTESPAWWVSLNSVLAIAQRRRAEAAQSAEAEDLAWAYASNALAGTWDVLMRSTQLSSVQALLAIAWFFIGTPNPQPSFMLVGCAVRLAHSIGIHVESQAPSVSPAEANMRKKVFWIAICLDRELCLRTGRPPCHDLNAAYIVPPMGTLDETEIIKTVEGLELNLFKGQIQLAVIQSAIYQDLHSGKAPPTCIADSVADLLQKLENWRIEFAPTLTHDSAGRCEHHGLMRLYFSYYNAVIVVSRAHSLTYWVSPNHPAASALPSKMRDSIENCLNASRCIIELSKLIPVTRKSFHWDIISIPMSAVVILCIMAIRNPMNEFATNDMRSVGDVMHIFKTLDEAYGSTYLTQVQKVCQELYRKAHYAVQSSNAQSVGSINVETPALQDNQKESHQTHHTDNMFEFNLDAFEQSMPYPLPMVWDLDTSLWTSII</sequence>
<gene>
    <name evidence="5" type="ORF">FVEG_15260</name>
</gene>
<protein>
    <recommendedName>
        <fullName evidence="4">Zn(2)-C6 fungal-type domain-containing protein</fullName>
    </recommendedName>
</protein>
<name>W7M1A6_GIBM7</name>
<dbReference type="SMART" id="SM00906">
    <property type="entry name" value="Fungal_trans"/>
    <property type="match status" value="1"/>
</dbReference>
<dbReference type="SUPFAM" id="SSF57701">
    <property type="entry name" value="Zn2/Cys6 DNA-binding domain"/>
    <property type="match status" value="1"/>
</dbReference>
<dbReference type="AlphaFoldDB" id="W7M1A6"/>
<dbReference type="EMBL" id="DS022244">
    <property type="protein sequence ID" value="EWG41279.1"/>
    <property type="molecule type" value="Genomic_DNA"/>
</dbReference>
<dbReference type="Pfam" id="PF04082">
    <property type="entry name" value="Fungal_trans"/>
    <property type="match status" value="1"/>
</dbReference>
<dbReference type="PROSITE" id="PS00463">
    <property type="entry name" value="ZN2_CY6_FUNGAL_1"/>
    <property type="match status" value="1"/>
</dbReference>
<keyword evidence="1" id="KW-0479">Metal-binding</keyword>
<evidence type="ECO:0000313" key="6">
    <source>
        <dbReference type="Proteomes" id="UP000009096"/>
    </source>
</evidence>
<dbReference type="Pfam" id="PF07287">
    <property type="entry name" value="AtuA"/>
    <property type="match status" value="1"/>
</dbReference>
<dbReference type="GO" id="GO:0000981">
    <property type="term" value="F:DNA-binding transcription factor activity, RNA polymerase II-specific"/>
    <property type="evidence" value="ECO:0007669"/>
    <property type="project" value="InterPro"/>
</dbReference>
<dbReference type="GeneID" id="30072136"/>
<dbReference type="Pfam" id="PF23544">
    <property type="entry name" value="AtuA_ferredoxin"/>
    <property type="match status" value="1"/>
</dbReference>
<keyword evidence="6" id="KW-1185">Reference proteome</keyword>
<proteinExistence type="predicted"/>
<dbReference type="CDD" id="cd12148">
    <property type="entry name" value="fungal_TF_MHR"/>
    <property type="match status" value="1"/>
</dbReference>
<dbReference type="KEGG" id="fvr:FVEG_15260"/>
<reference evidence="5 6" key="1">
    <citation type="journal article" date="2010" name="Nature">
        <title>Comparative genomics reveals mobile pathogenicity chromosomes in Fusarium.</title>
        <authorList>
            <person name="Ma L.J."/>
            <person name="van der Does H.C."/>
            <person name="Borkovich K.A."/>
            <person name="Coleman J.J."/>
            <person name="Daboussi M.J."/>
            <person name="Di Pietro A."/>
            <person name="Dufresne M."/>
            <person name="Freitag M."/>
            <person name="Grabherr M."/>
            <person name="Henrissat B."/>
            <person name="Houterman P.M."/>
            <person name="Kang S."/>
            <person name="Shim W.B."/>
            <person name="Woloshuk C."/>
            <person name="Xie X."/>
            <person name="Xu J.R."/>
            <person name="Antoniw J."/>
            <person name="Baker S.E."/>
            <person name="Bluhm B.H."/>
            <person name="Breakspear A."/>
            <person name="Brown D.W."/>
            <person name="Butchko R.A."/>
            <person name="Chapman S."/>
            <person name="Coulson R."/>
            <person name="Coutinho P.M."/>
            <person name="Danchin E.G."/>
            <person name="Diener A."/>
            <person name="Gale L.R."/>
            <person name="Gardiner D.M."/>
            <person name="Goff S."/>
            <person name="Hammond-Kosack K.E."/>
            <person name="Hilburn K."/>
            <person name="Hua-Van A."/>
            <person name="Jonkers W."/>
            <person name="Kazan K."/>
            <person name="Kodira C.D."/>
            <person name="Koehrsen M."/>
            <person name="Kumar L."/>
            <person name="Lee Y.H."/>
            <person name="Li L."/>
            <person name="Manners J.M."/>
            <person name="Miranda-Saavedra D."/>
            <person name="Mukherjee M."/>
            <person name="Park G."/>
            <person name="Park J."/>
            <person name="Park S.Y."/>
            <person name="Proctor R.H."/>
            <person name="Regev A."/>
            <person name="Ruiz-Roldan M.C."/>
            <person name="Sain D."/>
            <person name="Sakthikumar S."/>
            <person name="Sykes S."/>
            <person name="Schwartz D.C."/>
            <person name="Turgeon B.G."/>
            <person name="Wapinski I."/>
            <person name="Yoder O."/>
            <person name="Young S."/>
            <person name="Zeng Q."/>
            <person name="Zhou S."/>
            <person name="Galagan J."/>
            <person name="Cuomo C.A."/>
            <person name="Kistler H.C."/>
            <person name="Rep M."/>
        </authorList>
    </citation>
    <scope>NUCLEOTIDE SEQUENCE [LARGE SCALE GENOMIC DNA]</scope>
    <source>
        <strain evidence="6">M3125 / FGSC 7600</strain>
    </source>
</reference>
<feature type="region of interest" description="Disordered" evidence="3">
    <location>
        <begin position="626"/>
        <end position="652"/>
    </location>
</feature>
<dbReference type="VEuPathDB" id="FungiDB:FVEG_15260"/>
<evidence type="ECO:0000259" key="4">
    <source>
        <dbReference type="PROSITE" id="PS50048"/>
    </source>
</evidence>
<dbReference type="Proteomes" id="UP000009096">
    <property type="component" value="Chromosome 5"/>
</dbReference>
<evidence type="ECO:0000256" key="3">
    <source>
        <dbReference type="SAM" id="MobiDB-lite"/>
    </source>
</evidence>
<dbReference type="InterPro" id="IPR056362">
    <property type="entry name" value="AtuA-like_ferredoxin_dom"/>
</dbReference>
<dbReference type="InterPro" id="IPR007219">
    <property type="entry name" value="XnlR_reg_dom"/>
</dbReference>